<dbReference type="EMBL" id="HBHQ01025762">
    <property type="protein sequence ID" value="CAD9825566.1"/>
    <property type="molecule type" value="Transcribed_RNA"/>
</dbReference>
<dbReference type="GO" id="GO:0016791">
    <property type="term" value="F:phosphatase activity"/>
    <property type="evidence" value="ECO:0007669"/>
    <property type="project" value="InterPro"/>
</dbReference>
<dbReference type="InterPro" id="IPR006355">
    <property type="entry name" value="LHPP/HDHD2"/>
</dbReference>
<dbReference type="InterPro" id="IPR006439">
    <property type="entry name" value="HAD-SF_hydro_IA"/>
</dbReference>
<organism evidence="6">
    <name type="scientific">Attheya septentrionalis</name>
    <dbReference type="NCBI Taxonomy" id="420275"/>
    <lineage>
        <taxon>Eukaryota</taxon>
        <taxon>Sar</taxon>
        <taxon>Stramenopiles</taxon>
        <taxon>Ochrophyta</taxon>
        <taxon>Bacillariophyta</taxon>
        <taxon>Coscinodiscophyceae</taxon>
        <taxon>Chaetocerotophycidae</taxon>
        <taxon>Chaetocerotales</taxon>
        <taxon>Attheyaceae</taxon>
        <taxon>Attheya</taxon>
    </lineage>
</organism>
<keyword evidence="4" id="KW-0460">Magnesium</keyword>
<evidence type="ECO:0000256" key="5">
    <source>
        <dbReference type="ARBA" id="ARBA00039666"/>
    </source>
</evidence>
<dbReference type="GO" id="GO:0046872">
    <property type="term" value="F:metal ion binding"/>
    <property type="evidence" value="ECO:0007669"/>
    <property type="project" value="UniProtKB-KW"/>
</dbReference>
<dbReference type="InterPro" id="IPR036412">
    <property type="entry name" value="HAD-like_sf"/>
</dbReference>
<dbReference type="Pfam" id="PF13344">
    <property type="entry name" value="Hydrolase_6"/>
    <property type="match status" value="1"/>
</dbReference>
<dbReference type="Gene3D" id="3.40.50.1000">
    <property type="entry name" value="HAD superfamily/HAD-like"/>
    <property type="match status" value="2"/>
</dbReference>
<dbReference type="PANTHER" id="PTHR19288">
    <property type="entry name" value="4-NITROPHENYLPHOSPHATASE-RELATED"/>
    <property type="match status" value="1"/>
</dbReference>
<dbReference type="InterPro" id="IPR006357">
    <property type="entry name" value="HAD-SF_hydro_IIA"/>
</dbReference>
<reference evidence="6" key="1">
    <citation type="submission" date="2021-01" db="EMBL/GenBank/DDBJ databases">
        <authorList>
            <person name="Corre E."/>
            <person name="Pelletier E."/>
            <person name="Niang G."/>
            <person name="Scheremetjew M."/>
            <person name="Finn R."/>
            <person name="Kale V."/>
            <person name="Holt S."/>
            <person name="Cochrane G."/>
            <person name="Meng A."/>
            <person name="Brown T."/>
            <person name="Cohen L."/>
        </authorList>
    </citation>
    <scope>NUCLEOTIDE SEQUENCE</scope>
    <source>
        <strain evidence="6">CCMP2084</strain>
    </source>
</reference>
<name>A0A7S2UNR0_9STRA</name>
<proteinExistence type="inferred from homology"/>
<dbReference type="PANTHER" id="PTHR19288:SF46">
    <property type="entry name" value="HALOACID DEHALOGENASE-LIKE HYDROLASE DOMAIN-CONTAINING PROTEIN 2"/>
    <property type="match status" value="1"/>
</dbReference>
<comment type="cofactor">
    <cofactor evidence="1">
        <name>Mg(2+)</name>
        <dbReference type="ChEBI" id="CHEBI:18420"/>
    </cofactor>
</comment>
<comment type="similarity">
    <text evidence="2">Belongs to the HAD-like hydrolase superfamily.</text>
</comment>
<dbReference type="InterPro" id="IPR023214">
    <property type="entry name" value="HAD_sf"/>
</dbReference>
<evidence type="ECO:0000256" key="2">
    <source>
        <dbReference type="ARBA" id="ARBA00007958"/>
    </source>
</evidence>
<gene>
    <name evidence="6" type="ORF">ASEP1449_LOCUS17400</name>
</gene>
<sequence length="290" mass="31261">MALIGSHGIEKESIKAVLVDLSGTIHVGNHEIPGAIDACVRLQKEPGIQVLFLTNTTKLSSFSLLQQLRTIGFGEDAVPEGSIMTSTGAAREMLLKYDLKPLCLVEDDLLDDLEGIDVNHSAKNCVLVGLAPSAFHYSRLNDAFRVLHRIKHENGPEKNVPISPLIAIHRAKYFMDQDGQMSLGPGGFVSCLEEATEMEATVVGKPSRTFFQSALSRLGVLPEETVMIGDDIIGDIEGAKAAGLGATILVRTGKYMMRDENKGDPSLVVDSIVEAIDCILTGTFENASRN</sequence>
<dbReference type="GO" id="GO:0005737">
    <property type="term" value="C:cytoplasm"/>
    <property type="evidence" value="ECO:0007669"/>
    <property type="project" value="TreeGrafter"/>
</dbReference>
<dbReference type="AlphaFoldDB" id="A0A7S2UNR0"/>
<dbReference type="NCBIfam" id="TIGR01458">
    <property type="entry name" value="HAD-SF-IIA-hyp3"/>
    <property type="match status" value="1"/>
</dbReference>
<protein>
    <recommendedName>
        <fullName evidence="5">Haloacid dehalogenase-like hydrolase domain-containing protein 2</fullName>
    </recommendedName>
</protein>
<evidence type="ECO:0000256" key="4">
    <source>
        <dbReference type="ARBA" id="ARBA00022842"/>
    </source>
</evidence>
<dbReference type="Pfam" id="PF13242">
    <property type="entry name" value="Hydrolase_like"/>
    <property type="match status" value="1"/>
</dbReference>
<keyword evidence="3" id="KW-0479">Metal-binding</keyword>
<accession>A0A7S2UNR0</accession>
<dbReference type="NCBIfam" id="TIGR01460">
    <property type="entry name" value="HAD-SF-IIA"/>
    <property type="match status" value="1"/>
</dbReference>
<evidence type="ECO:0000313" key="6">
    <source>
        <dbReference type="EMBL" id="CAD9825566.1"/>
    </source>
</evidence>
<dbReference type="NCBIfam" id="TIGR01549">
    <property type="entry name" value="HAD-SF-IA-v1"/>
    <property type="match status" value="1"/>
</dbReference>
<evidence type="ECO:0000256" key="1">
    <source>
        <dbReference type="ARBA" id="ARBA00001946"/>
    </source>
</evidence>
<evidence type="ECO:0000256" key="3">
    <source>
        <dbReference type="ARBA" id="ARBA00022723"/>
    </source>
</evidence>
<dbReference type="SUPFAM" id="SSF56784">
    <property type="entry name" value="HAD-like"/>
    <property type="match status" value="1"/>
</dbReference>